<dbReference type="STRING" id="1330021.A0A367LAQ0"/>
<keyword evidence="2" id="KW-0689">Ribosomal protein</keyword>
<gene>
    <name evidence="4" type="ORF">L249_7628</name>
</gene>
<evidence type="ECO:0000256" key="3">
    <source>
        <dbReference type="ARBA" id="ARBA00023274"/>
    </source>
</evidence>
<dbReference type="PANTHER" id="PTHR36427">
    <property type="entry name" value="54S RIBOSOMAL PROTEIN L1, MITOCHONDRIAL"/>
    <property type="match status" value="1"/>
</dbReference>
<dbReference type="AlphaFoldDB" id="A0A367LAQ0"/>
<evidence type="ECO:0000256" key="2">
    <source>
        <dbReference type="ARBA" id="ARBA00022980"/>
    </source>
</evidence>
<sequence length="319" mass="34545">MAPIDRRLASMAGTSLSRVTRPPATSLPLVQCRWGSKDKNKLKGRAKDNAKAKNNHANAWNAKPAVKDKAKRLTPLDFKRPDLEKYGFPQYSLCEAMRIIRAAEVGQPPTLAKYELHITLQTPRAGAVIKGSIQLPAPAQNDWQIAVICPEGSQAAIEAAAGGAVAVGEEVIFEAVRNEQINFDRLLCHELSESKLKKANLGRILGPKGLMPSVKMGTMVNNVAKAMKESASAVEFRERVGVIHTTVGQLSNTATQLRDNIQALVSNVKRQCARITEEGTHKKIHEIVLSSTWGPALSLSGRVTDEGDTVSEQDVSGAM</sequence>
<dbReference type="InterPro" id="IPR023674">
    <property type="entry name" value="Ribosomal_uL1-like"/>
</dbReference>
<dbReference type="OrthoDB" id="1747252at2759"/>
<dbReference type="SUPFAM" id="SSF56808">
    <property type="entry name" value="Ribosomal protein L1"/>
    <property type="match status" value="1"/>
</dbReference>
<dbReference type="Gene3D" id="3.40.50.790">
    <property type="match status" value="1"/>
</dbReference>
<dbReference type="EMBL" id="LKCN02000010">
    <property type="protein sequence ID" value="RCI11322.1"/>
    <property type="molecule type" value="Genomic_DNA"/>
</dbReference>
<evidence type="ECO:0000313" key="5">
    <source>
        <dbReference type="Proteomes" id="UP000253664"/>
    </source>
</evidence>
<organism evidence="4 5">
    <name type="scientific">Ophiocordyceps polyrhachis-furcata BCC 54312</name>
    <dbReference type="NCBI Taxonomy" id="1330021"/>
    <lineage>
        <taxon>Eukaryota</taxon>
        <taxon>Fungi</taxon>
        <taxon>Dikarya</taxon>
        <taxon>Ascomycota</taxon>
        <taxon>Pezizomycotina</taxon>
        <taxon>Sordariomycetes</taxon>
        <taxon>Hypocreomycetidae</taxon>
        <taxon>Hypocreales</taxon>
        <taxon>Ophiocordycipitaceae</taxon>
        <taxon>Ophiocordyceps</taxon>
    </lineage>
</organism>
<proteinExistence type="inferred from homology"/>
<reference evidence="4 5" key="1">
    <citation type="journal article" date="2015" name="BMC Genomics">
        <title>Insights from the genome of Ophiocordyceps polyrhachis-furcata to pathogenicity and host specificity in insect fungi.</title>
        <authorList>
            <person name="Wichadakul D."/>
            <person name="Kobmoo N."/>
            <person name="Ingsriswang S."/>
            <person name="Tangphatsornruang S."/>
            <person name="Chantasingh D."/>
            <person name="Luangsa-ard J.J."/>
            <person name="Eurwilaichitr L."/>
        </authorList>
    </citation>
    <scope>NUCLEOTIDE SEQUENCE [LARGE SCALE GENOMIC DNA]</scope>
    <source>
        <strain evidence="4 5">BCC 54312</strain>
    </source>
</reference>
<protein>
    <recommendedName>
        <fullName evidence="6">Ribosomal protein L1</fullName>
    </recommendedName>
</protein>
<dbReference type="InterPro" id="IPR028364">
    <property type="entry name" value="Ribosomal_uL1/biogenesis"/>
</dbReference>
<keyword evidence="5" id="KW-1185">Reference proteome</keyword>
<dbReference type="Gene3D" id="3.30.190.20">
    <property type="match status" value="1"/>
</dbReference>
<dbReference type="Pfam" id="PF00687">
    <property type="entry name" value="Ribosomal_L1"/>
    <property type="match status" value="1"/>
</dbReference>
<dbReference type="CDD" id="cd00403">
    <property type="entry name" value="Ribosomal_L1"/>
    <property type="match status" value="1"/>
</dbReference>
<dbReference type="Proteomes" id="UP000253664">
    <property type="component" value="Unassembled WGS sequence"/>
</dbReference>
<dbReference type="GO" id="GO:0003735">
    <property type="term" value="F:structural constituent of ribosome"/>
    <property type="evidence" value="ECO:0007669"/>
    <property type="project" value="TreeGrafter"/>
</dbReference>
<dbReference type="InterPro" id="IPR016095">
    <property type="entry name" value="Ribosomal_uL1_3-a/b-sand"/>
</dbReference>
<evidence type="ECO:0000313" key="4">
    <source>
        <dbReference type="EMBL" id="RCI11322.1"/>
    </source>
</evidence>
<dbReference type="PANTHER" id="PTHR36427:SF3">
    <property type="entry name" value="LARGE RIBOSOMAL SUBUNIT PROTEIN UL1M"/>
    <property type="match status" value="1"/>
</dbReference>
<comment type="caution">
    <text evidence="4">The sequence shown here is derived from an EMBL/GenBank/DDBJ whole genome shotgun (WGS) entry which is preliminary data.</text>
</comment>
<dbReference type="GO" id="GO:0005762">
    <property type="term" value="C:mitochondrial large ribosomal subunit"/>
    <property type="evidence" value="ECO:0007669"/>
    <property type="project" value="TreeGrafter"/>
</dbReference>
<name>A0A367LAQ0_9HYPO</name>
<evidence type="ECO:0000256" key="1">
    <source>
        <dbReference type="ARBA" id="ARBA00010531"/>
    </source>
</evidence>
<keyword evidence="3" id="KW-0687">Ribonucleoprotein</keyword>
<accession>A0A367LAQ0</accession>
<evidence type="ECO:0008006" key="6">
    <source>
        <dbReference type="Google" id="ProtNLM"/>
    </source>
</evidence>
<comment type="similarity">
    <text evidence="1">Belongs to the universal ribosomal protein uL1 family.</text>
</comment>